<sequence length="212" mass="23097">MQGNQAYAPIDFSDSNDEDELAFTMVNQPTVPSTTAATDRDTGTSFVTPTYYSSSSHENHAPQYDMNNGIQSHEPTNGMYMPTAPAALISSTLNGLTDVEKQTLVIATAIPGSIRPPRHSPEPSTNPAVILVKRLSILLIGLFFCMESLMDAFIFMQYSSYSTLWSIAAICWFFSALALLAGSIYGCYANQWRYLAPGIVCSHAASFLLKIA</sequence>
<evidence type="ECO:0000313" key="3">
    <source>
        <dbReference type="EMBL" id="CAE0459006.1"/>
    </source>
</evidence>
<feature type="region of interest" description="Disordered" evidence="1">
    <location>
        <begin position="30"/>
        <end position="61"/>
    </location>
</feature>
<keyword evidence="2" id="KW-0812">Transmembrane</keyword>
<evidence type="ECO:0000256" key="1">
    <source>
        <dbReference type="SAM" id="MobiDB-lite"/>
    </source>
</evidence>
<protein>
    <submittedName>
        <fullName evidence="3">Uncharacterized protein</fullName>
    </submittedName>
</protein>
<accession>A0A7S3PXN8</accession>
<evidence type="ECO:0000256" key="2">
    <source>
        <dbReference type="SAM" id="Phobius"/>
    </source>
</evidence>
<dbReference type="EMBL" id="HBIO01005445">
    <property type="protein sequence ID" value="CAE0459006.1"/>
    <property type="molecule type" value="Transcribed_RNA"/>
</dbReference>
<feature type="transmembrane region" description="Helical" evidence="2">
    <location>
        <begin position="137"/>
        <end position="158"/>
    </location>
</feature>
<reference evidence="3" key="1">
    <citation type="submission" date="2021-01" db="EMBL/GenBank/DDBJ databases">
        <authorList>
            <person name="Corre E."/>
            <person name="Pelletier E."/>
            <person name="Niang G."/>
            <person name="Scheremetjew M."/>
            <person name="Finn R."/>
            <person name="Kale V."/>
            <person name="Holt S."/>
            <person name="Cochrane G."/>
            <person name="Meng A."/>
            <person name="Brown T."/>
            <person name="Cohen L."/>
        </authorList>
    </citation>
    <scope>NUCLEOTIDE SEQUENCE</scope>
    <source>
        <strain evidence="3">MM31A-1</strain>
    </source>
</reference>
<gene>
    <name evidence="3" type="ORF">CDEB00056_LOCUS3847</name>
</gene>
<feature type="compositionally biased region" description="Polar residues" evidence="1">
    <location>
        <begin position="30"/>
        <end position="56"/>
    </location>
</feature>
<dbReference type="AlphaFoldDB" id="A0A7S3PXN8"/>
<name>A0A7S3PXN8_9STRA</name>
<keyword evidence="2" id="KW-1133">Transmembrane helix</keyword>
<feature type="transmembrane region" description="Helical" evidence="2">
    <location>
        <begin position="164"/>
        <end position="188"/>
    </location>
</feature>
<keyword evidence="2" id="KW-0472">Membrane</keyword>
<proteinExistence type="predicted"/>
<organism evidence="3">
    <name type="scientific">Chaetoceros debilis</name>
    <dbReference type="NCBI Taxonomy" id="122233"/>
    <lineage>
        <taxon>Eukaryota</taxon>
        <taxon>Sar</taxon>
        <taxon>Stramenopiles</taxon>
        <taxon>Ochrophyta</taxon>
        <taxon>Bacillariophyta</taxon>
        <taxon>Coscinodiscophyceae</taxon>
        <taxon>Chaetocerotophycidae</taxon>
        <taxon>Chaetocerotales</taxon>
        <taxon>Chaetocerotaceae</taxon>
        <taxon>Chaetoceros</taxon>
    </lineage>
</organism>